<reference evidence="1 2" key="1">
    <citation type="submission" date="2017-09" db="EMBL/GenBank/DDBJ databases">
        <title>Streptomyces genome completion.</title>
        <authorList>
            <person name="Lee N."/>
            <person name="Cho B.-K."/>
        </authorList>
    </citation>
    <scope>NUCLEOTIDE SEQUENCE [LARGE SCALE GENOMIC DNA]</scope>
    <source>
        <strain evidence="1 2">ATCC 14899</strain>
    </source>
</reference>
<evidence type="ECO:0000313" key="1">
    <source>
        <dbReference type="EMBL" id="QEV41359.1"/>
    </source>
</evidence>
<dbReference type="NCBIfam" id="NF042934">
    <property type="entry name" value="cis_reg_atten"/>
    <property type="match status" value="1"/>
</dbReference>
<proteinExistence type="predicted"/>
<dbReference type="InterPro" id="IPR049979">
    <property type="entry name" value="Cys_resp_CS_actino"/>
</dbReference>
<gene>
    <name evidence="1" type="ORF">CP978_24895</name>
</gene>
<dbReference type="EMBL" id="CP023747">
    <property type="protein sequence ID" value="QEV41359.1"/>
    <property type="molecule type" value="Genomic_DNA"/>
</dbReference>
<dbReference type="KEGG" id="snq:CP978_24895"/>
<sequence>MPAGVFRGQVRPAARRPHCGPELTGPHRHGVLRIVTDTCVRLWRRVHMDLVRYAGCVCRPSC</sequence>
<dbReference type="RefSeq" id="WP_079162299.1">
    <property type="nucleotide sequence ID" value="NZ_CP009313.1"/>
</dbReference>
<accession>A0A5P2WDA1</accession>
<dbReference type="Proteomes" id="UP000325763">
    <property type="component" value="Chromosome"/>
</dbReference>
<name>A0A5P2WDA1_9ACTN</name>
<dbReference type="AlphaFoldDB" id="A0A5P2WDA1"/>
<protein>
    <submittedName>
        <fullName evidence="1">Uncharacterized protein</fullName>
    </submittedName>
</protein>
<organism evidence="1 2">
    <name type="scientific">Streptomyces nodosus</name>
    <dbReference type="NCBI Taxonomy" id="40318"/>
    <lineage>
        <taxon>Bacteria</taxon>
        <taxon>Bacillati</taxon>
        <taxon>Actinomycetota</taxon>
        <taxon>Actinomycetes</taxon>
        <taxon>Kitasatosporales</taxon>
        <taxon>Streptomycetaceae</taxon>
        <taxon>Streptomyces</taxon>
    </lineage>
</organism>
<evidence type="ECO:0000313" key="2">
    <source>
        <dbReference type="Proteomes" id="UP000325763"/>
    </source>
</evidence>